<organism evidence="2 3">
    <name type="scientific">Pochonia chlamydosporia 170</name>
    <dbReference type="NCBI Taxonomy" id="1380566"/>
    <lineage>
        <taxon>Eukaryota</taxon>
        <taxon>Fungi</taxon>
        <taxon>Dikarya</taxon>
        <taxon>Ascomycota</taxon>
        <taxon>Pezizomycotina</taxon>
        <taxon>Sordariomycetes</taxon>
        <taxon>Hypocreomycetidae</taxon>
        <taxon>Hypocreales</taxon>
        <taxon>Clavicipitaceae</taxon>
        <taxon>Pochonia</taxon>
    </lineage>
</organism>
<dbReference type="GeneID" id="28852394"/>
<dbReference type="Proteomes" id="UP000078397">
    <property type="component" value="Unassembled WGS sequence"/>
</dbReference>
<dbReference type="STRING" id="1380566.A0A179F3B3"/>
<comment type="caution">
    <text evidence="2">The sequence shown here is derived from an EMBL/GenBank/DDBJ whole genome shotgun (WGS) entry which is preliminary data.</text>
</comment>
<gene>
    <name evidence="2" type="ORF">VFPPC_09945</name>
</gene>
<accession>A0A179F3B3</accession>
<dbReference type="AlphaFoldDB" id="A0A179F3B3"/>
<dbReference type="EMBL" id="LSBJ02000004">
    <property type="protein sequence ID" value="OAQ59841.1"/>
    <property type="molecule type" value="Genomic_DNA"/>
</dbReference>
<feature type="region of interest" description="Disordered" evidence="1">
    <location>
        <begin position="321"/>
        <end position="353"/>
    </location>
</feature>
<dbReference type="Pfam" id="PF13095">
    <property type="entry name" value="FTA2"/>
    <property type="match status" value="1"/>
</dbReference>
<proteinExistence type="predicted"/>
<reference evidence="2 3" key="1">
    <citation type="journal article" date="2016" name="PLoS Pathog.">
        <title>Biosynthesis of antibiotic leucinostatins in bio-control fungus Purpureocillium lilacinum and their inhibition on phytophthora revealed by genome mining.</title>
        <authorList>
            <person name="Wang G."/>
            <person name="Liu Z."/>
            <person name="Lin R."/>
            <person name="Li E."/>
            <person name="Mao Z."/>
            <person name="Ling J."/>
            <person name="Yang Y."/>
            <person name="Yin W.B."/>
            <person name="Xie B."/>
        </authorList>
    </citation>
    <scope>NUCLEOTIDE SEQUENCE [LARGE SCALE GENOMIC DNA]</scope>
    <source>
        <strain evidence="2">170</strain>
    </source>
</reference>
<evidence type="ECO:0000313" key="3">
    <source>
        <dbReference type="Proteomes" id="UP000078397"/>
    </source>
</evidence>
<dbReference type="OrthoDB" id="3432781at2759"/>
<protein>
    <submittedName>
        <fullName evidence="2">Kinetochore sim4 complex subunit FTA2 domain-containing protein</fullName>
    </submittedName>
</protein>
<name>A0A179F3B3_METCM</name>
<dbReference type="KEGG" id="pchm:VFPPC_09945"/>
<dbReference type="InterPro" id="IPR025213">
    <property type="entry name" value="Sim4_Fta2"/>
</dbReference>
<keyword evidence="3" id="KW-1185">Reference proteome</keyword>
<dbReference type="RefSeq" id="XP_018137802.1">
    <property type="nucleotide sequence ID" value="XM_018288400.1"/>
</dbReference>
<evidence type="ECO:0000256" key="1">
    <source>
        <dbReference type="SAM" id="MobiDB-lite"/>
    </source>
</evidence>
<sequence>MYPDLSASVADLVPLPHCDGPKLKPFDFQGPQEIEFLDYIDEGMHAHVFKIRILGQIYALKLFRFVYEGDWLGPEDVDPDDLEAMSLLYNYSEPFSCECRAFGRIQEAGHDELAVRCFGYVLLDEEHERAMMNQFSHLNLRFDGNIDFAGGEDLRSRFVVKDSRPPPIRGIVKEFGQGYQDLRTRDARRVLPDVIGLHQLGIVQIDVAHRQLISGKLCDFSTALTILHFATTPELNPRLTPEWISAIEFETFQFSINDYWEFDDMVRIWNAEHESKKNKISVYAFPNGSGCQIKYNLRSTPSRERVYSLVDPRLYNWRASDTSPRKRAKRVLDGKTKPSQKTRGTRGASSIARRLPLNTKPPSWYLNCNNEVAAELRRTTSFSNLLKWEVRDGLIFPLKAR</sequence>
<evidence type="ECO:0000313" key="2">
    <source>
        <dbReference type="EMBL" id="OAQ59841.1"/>
    </source>
</evidence>